<dbReference type="PANTHER" id="PTHR43019:SF23">
    <property type="entry name" value="PROTEASE DO-LIKE 5, CHLOROPLASTIC"/>
    <property type="match status" value="1"/>
</dbReference>
<feature type="transmembrane region" description="Helical" evidence="1">
    <location>
        <begin position="24"/>
        <end position="44"/>
    </location>
</feature>
<evidence type="ECO:0008006" key="4">
    <source>
        <dbReference type="Google" id="ProtNLM"/>
    </source>
</evidence>
<gene>
    <name evidence="2" type="ORF">MPNT_140034</name>
</gene>
<dbReference type="SUPFAM" id="SSF50494">
    <property type="entry name" value="Trypsin-like serine proteases"/>
    <property type="match status" value="1"/>
</dbReference>
<proteinExistence type="predicted"/>
<dbReference type="Pfam" id="PF13365">
    <property type="entry name" value="Trypsin_2"/>
    <property type="match status" value="1"/>
</dbReference>
<evidence type="ECO:0000313" key="3">
    <source>
        <dbReference type="Proteomes" id="UP000663859"/>
    </source>
</evidence>
<protein>
    <recommendedName>
        <fullName evidence="4">Serine protease</fullName>
    </recommendedName>
</protein>
<dbReference type="Proteomes" id="UP000663859">
    <property type="component" value="Unassembled WGS sequence"/>
</dbReference>
<keyword evidence="3" id="KW-1185">Reference proteome</keyword>
<reference evidence="2" key="1">
    <citation type="submission" date="2021-02" db="EMBL/GenBank/DDBJ databases">
        <authorList>
            <person name="Cremers G."/>
            <person name="Picone N."/>
        </authorList>
    </citation>
    <scope>NUCLEOTIDE SEQUENCE</scope>
    <source>
        <strain evidence="2">PQ17</strain>
    </source>
</reference>
<dbReference type="RefSeq" id="WP_174582906.1">
    <property type="nucleotide sequence ID" value="NZ_CAJNOB010000006.1"/>
</dbReference>
<keyword evidence="1" id="KW-0472">Membrane</keyword>
<keyword evidence="1" id="KW-0812">Transmembrane</keyword>
<dbReference type="AlphaFoldDB" id="A0A8J2FN66"/>
<evidence type="ECO:0000313" key="2">
    <source>
        <dbReference type="EMBL" id="CAF0693534.1"/>
    </source>
</evidence>
<sequence length="318" mass="35107">MAELGPNEEPLQERTGGSIRIRGLAWLLTVSVVLFLFRFGIFVFSSRQLELETLPQWNDKGIGIIVTNRAWRVGRFLFTVDPSWSVSTCFLVTKTGGVLTARHAVDRALRDRFCKIWVRFKSTPWLAARILWLDPDQDLAALRVNLPSRYLETVFPLALADSDLALAPGTEVKLVGFPHAKSYVQGFRLIRQMAEHSLSYLGRWVPGRKGGSVSGGPDVELFRGAGGAGFSGSPVLTHSGRVVGLYFGHRVAGGQEEAVVVPRDALWRAFRLIQSQGEPLDNAPRGVPLGKRTKMLGGGYRQLNHIGPYKAWDGSISE</sequence>
<dbReference type="Gene3D" id="2.40.10.120">
    <property type="match status" value="1"/>
</dbReference>
<evidence type="ECO:0000256" key="1">
    <source>
        <dbReference type="SAM" id="Phobius"/>
    </source>
</evidence>
<dbReference type="EMBL" id="CAJNOB010000006">
    <property type="protein sequence ID" value="CAF0693534.1"/>
    <property type="molecule type" value="Genomic_DNA"/>
</dbReference>
<name>A0A8J2FN66_9BACT</name>
<dbReference type="InterPro" id="IPR009003">
    <property type="entry name" value="Peptidase_S1_PA"/>
</dbReference>
<comment type="caution">
    <text evidence="2">The sequence shown here is derived from an EMBL/GenBank/DDBJ whole genome shotgun (WGS) entry which is preliminary data.</text>
</comment>
<accession>A0A8J2FN66</accession>
<keyword evidence="1" id="KW-1133">Transmembrane helix</keyword>
<organism evidence="2 3">
    <name type="scientific">Candidatus Methylacidithermus pantelleriae</name>
    <dbReference type="NCBI Taxonomy" id="2744239"/>
    <lineage>
        <taxon>Bacteria</taxon>
        <taxon>Pseudomonadati</taxon>
        <taxon>Verrucomicrobiota</taxon>
        <taxon>Methylacidiphilae</taxon>
        <taxon>Methylacidiphilales</taxon>
        <taxon>Methylacidiphilaceae</taxon>
        <taxon>Candidatus Methylacidithermus</taxon>
    </lineage>
</organism>
<dbReference type="PANTHER" id="PTHR43019">
    <property type="entry name" value="SERINE ENDOPROTEASE DEGS"/>
    <property type="match status" value="1"/>
</dbReference>